<evidence type="ECO:0000256" key="4">
    <source>
        <dbReference type="ARBA" id="ARBA00022692"/>
    </source>
</evidence>
<sequence length="532" mass="57220">MSLHSAISSFRAYARTRLSAPDQHSTGKLGWRLAEVTAKMWDLGFTAFGGPPVHFQILHRRFVDGKGHFGAKWIDEQTYQELFAICQALPGPASTKMTFCIAMIHAGLPAAILAFLLWSLPGAIGMYALSLGVQKMPDTLPPTVYALLSGMNASTVGIIALAAVQLAEKAISDRITRILVIFGACAGLCYNSLWFFPVLIAIGGVTTVIWDVWLRQKIGKIKAGYAAKRRRARNEDGDAEEIAMTQEAPSAEQPQVTRPEAVKRRPRVGNSSDQIAPVEEDIGQSSSADHRSTQPITEVVPATDTRTHNISIKVGLSLIAGFFISFTIVMVIRGTVDVRTPAYDLFANMYLAGTIIFGGGPVVIPLLRSYVVDPGWVSPRDFLLGLAIIQAFPGPNFNFSVYLGALTLASTGIPTVFGGLLAFIGIFSPGIILAVGVQSIWQVLRTKAWVLSLLRGINATAVGLVFTAVYRLWEIGYLTPESSSGKSLAQEPWWVVVAAVTYAETAWFGVPPALAIVLGALLGLGWYGAVGS</sequence>
<comment type="caution">
    <text evidence="9">The sequence shown here is derived from an EMBL/GenBank/DDBJ whole genome shotgun (WGS) entry which is preliminary data.</text>
</comment>
<reference evidence="9" key="1">
    <citation type="submission" date="2023-01" db="EMBL/GenBank/DDBJ databases">
        <authorList>
            <person name="Van Ghelder C."/>
            <person name="Rancurel C."/>
        </authorList>
    </citation>
    <scope>NUCLEOTIDE SEQUENCE</scope>
    <source>
        <strain evidence="9">CNCM I-4278</strain>
    </source>
</reference>
<keyword evidence="10" id="KW-1185">Reference proteome</keyword>
<keyword evidence="4 8" id="KW-0812">Transmembrane</keyword>
<dbReference type="OrthoDB" id="2160638at2759"/>
<feature type="transmembrane region" description="Helical" evidence="8">
    <location>
        <begin position="314"/>
        <end position="336"/>
    </location>
</feature>
<gene>
    <name evidence="9" type="ORF">PDIGIT_LOCUS10355</name>
</gene>
<evidence type="ECO:0000256" key="3">
    <source>
        <dbReference type="ARBA" id="ARBA00022475"/>
    </source>
</evidence>
<evidence type="ECO:0008006" key="11">
    <source>
        <dbReference type="Google" id="ProtNLM"/>
    </source>
</evidence>
<dbReference type="InterPro" id="IPR003370">
    <property type="entry name" value="Chromate_transpt"/>
</dbReference>
<keyword evidence="6 8" id="KW-0472">Membrane</keyword>
<dbReference type="PANTHER" id="PTHR33567:SF3">
    <property type="entry name" value="CHROMATE ION TRANSPORTER (EUROFUNG)"/>
    <property type="match status" value="1"/>
</dbReference>
<dbReference type="PANTHER" id="PTHR33567">
    <property type="entry name" value="CHROMATE ION TRANSPORTER (EUROFUNG)"/>
    <property type="match status" value="1"/>
</dbReference>
<dbReference type="EMBL" id="CAOQHR010000007">
    <property type="protein sequence ID" value="CAI6337246.1"/>
    <property type="molecule type" value="Genomic_DNA"/>
</dbReference>
<comment type="subcellular location">
    <subcellularLocation>
        <location evidence="1">Cell membrane</location>
        <topology evidence="1">Multi-pass membrane protein</topology>
    </subcellularLocation>
</comment>
<evidence type="ECO:0000256" key="8">
    <source>
        <dbReference type="SAM" id="Phobius"/>
    </source>
</evidence>
<evidence type="ECO:0000256" key="2">
    <source>
        <dbReference type="ARBA" id="ARBA00005262"/>
    </source>
</evidence>
<dbReference type="AlphaFoldDB" id="A0A9W4UJC4"/>
<feature type="transmembrane region" description="Helical" evidence="8">
    <location>
        <begin position="348"/>
        <end position="370"/>
    </location>
</feature>
<evidence type="ECO:0000313" key="9">
    <source>
        <dbReference type="EMBL" id="CAI6337246.1"/>
    </source>
</evidence>
<evidence type="ECO:0000256" key="7">
    <source>
        <dbReference type="SAM" id="MobiDB-lite"/>
    </source>
</evidence>
<feature type="region of interest" description="Disordered" evidence="7">
    <location>
        <begin position="244"/>
        <end position="296"/>
    </location>
</feature>
<evidence type="ECO:0000256" key="6">
    <source>
        <dbReference type="ARBA" id="ARBA00023136"/>
    </source>
</evidence>
<feature type="transmembrane region" description="Helical" evidence="8">
    <location>
        <begin position="493"/>
        <end position="526"/>
    </location>
</feature>
<dbReference type="GO" id="GO:0005886">
    <property type="term" value="C:plasma membrane"/>
    <property type="evidence" value="ECO:0007669"/>
    <property type="project" value="UniProtKB-SubCell"/>
</dbReference>
<dbReference type="GO" id="GO:0015109">
    <property type="term" value="F:chromate transmembrane transporter activity"/>
    <property type="evidence" value="ECO:0007669"/>
    <property type="project" value="InterPro"/>
</dbReference>
<feature type="transmembrane region" description="Helical" evidence="8">
    <location>
        <begin position="382"/>
        <end position="404"/>
    </location>
</feature>
<dbReference type="Proteomes" id="UP001152607">
    <property type="component" value="Unassembled WGS sequence"/>
</dbReference>
<protein>
    <recommendedName>
        <fullName evidence="11">Chromate transporter</fullName>
    </recommendedName>
</protein>
<evidence type="ECO:0000313" key="10">
    <source>
        <dbReference type="Proteomes" id="UP001152607"/>
    </source>
</evidence>
<accession>A0A9W4UJC4</accession>
<organism evidence="9 10">
    <name type="scientific">Periconia digitata</name>
    <dbReference type="NCBI Taxonomy" id="1303443"/>
    <lineage>
        <taxon>Eukaryota</taxon>
        <taxon>Fungi</taxon>
        <taxon>Dikarya</taxon>
        <taxon>Ascomycota</taxon>
        <taxon>Pezizomycotina</taxon>
        <taxon>Dothideomycetes</taxon>
        <taxon>Pleosporomycetidae</taxon>
        <taxon>Pleosporales</taxon>
        <taxon>Massarineae</taxon>
        <taxon>Periconiaceae</taxon>
        <taxon>Periconia</taxon>
    </lineage>
</organism>
<feature type="transmembrane region" description="Helical" evidence="8">
    <location>
        <begin position="144"/>
        <end position="163"/>
    </location>
</feature>
<feature type="transmembrane region" description="Helical" evidence="8">
    <location>
        <begin position="175"/>
        <end position="193"/>
    </location>
</feature>
<dbReference type="Pfam" id="PF02417">
    <property type="entry name" value="Chromate_transp"/>
    <property type="match status" value="2"/>
</dbReference>
<feature type="transmembrane region" description="Helical" evidence="8">
    <location>
        <begin position="99"/>
        <end position="124"/>
    </location>
</feature>
<feature type="transmembrane region" description="Helical" evidence="8">
    <location>
        <begin position="416"/>
        <end position="437"/>
    </location>
</feature>
<feature type="transmembrane region" description="Helical" evidence="8">
    <location>
        <begin position="449"/>
        <end position="473"/>
    </location>
</feature>
<proteinExistence type="inferred from homology"/>
<keyword evidence="5 8" id="KW-1133">Transmembrane helix</keyword>
<keyword evidence="3" id="KW-1003">Cell membrane</keyword>
<comment type="similarity">
    <text evidence="2">Belongs to the chromate ion transporter (CHR) (TC 2.A.51) family.</text>
</comment>
<evidence type="ECO:0000256" key="5">
    <source>
        <dbReference type="ARBA" id="ARBA00022989"/>
    </source>
</evidence>
<name>A0A9W4UJC4_9PLEO</name>
<evidence type="ECO:0000256" key="1">
    <source>
        <dbReference type="ARBA" id="ARBA00004651"/>
    </source>
</evidence>